<organism evidence="6 7">
    <name type="scientific">Anaerostipes hadrus</name>
    <dbReference type="NCBI Taxonomy" id="649756"/>
    <lineage>
        <taxon>Bacteria</taxon>
        <taxon>Bacillati</taxon>
        <taxon>Bacillota</taxon>
        <taxon>Clostridia</taxon>
        <taxon>Lachnospirales</taxon>
        <taxon>Lachnospiraceae</taxon>
        <taxon>Anaerostipes</taxon>
    </lineage>
</organism>
<gene>
    <name evidence="6" type="primary">dgoA</name>
    <name evidence="6" type="ORF">ERS852520_03007</name>
</gene>
<dbReference type="InterPro" id="IPR000887">
    <property type="entry name" value="Aldlse_KDPG_KHG"/>
</dbReference>
<dbReference type="CDD" id="cd00452">
    <property type="entry name" value="KDPG_aldolase"/>
    <property type="match status" value="1"/>
</dbReference>
<proteinExistence type="inferred from homology"/>
<dbReference type="EC" id="4.1.2.21" evidence="6"/>
<evidence type="ECO:0000256" key="4">
    <source>
        <dbReference type="ARBA" id="ARBA00023239"/>
    </source>
</evidence>
<keyword evidence="5" id="KW-0119">Carbohydrate metabolism</keyword>
<evidence type="ECO:0000313" key="6">
    <source>
        <dbReference type="EMBL" id="CUQ08451.1"/>
    </source>
</evidence>
<dbReference type="InterPro" id="IPR013785">
    <property type="entry name" value="Aldolase_TIM"/>
</dbReference>
<dbReference type="OrthoDB" id="9802667at2"/>
<evidence type="ECO:0000256" key="2">
    <source>
        <dbReference type="ARBA" id="ARBA00006906"/>
    </source>
</evidence>
<comment type="similarity">
    <text evidence="2">Belongs to the KHG/KDPG aldolase family.</text>
</comment>
<keyword evidence="4 6" id="KW-0456">Lyase</keyword>
<sequence>MTKEEVILKLKDIGLLAVVRVETIERGYEIAQGCLDGGVGALEISYTNNNAGTVIAALKEKFGDQLIVGAGTVLDGTTARLAIMNGAQFIIAPCYDEGVQEMCNLYQIPYAPGCTSYTEMLTALKAGASFIKAFPISNYYGPDLAKVIKVPCPQVPIMASGGANFDNLATWFKNGVDCVGLGGLLTKGTTEEIATNAKRLREIVLEVREG</sequence>
<evidence type="ECO:0000256" key="5">
    <source>
        <dbReference type="ARBA" id="ARBA00023277"/>
    </source>
</evidence>
<dbReference type="SUPFAM" id="SSF51569">
    <property type="entry name" value="Aldolase"/>
    <property type="match status" value="1"/>
</dbReference>
<comment type="pathway">
    <text evidence="1">Carbohydrate acid metabolism.</text>
</comment>
<protein>
    <submittedName>
        <fullName evidence="6">2-dehydro-3-deoxy-6-phosphogalactonate aldolase</fullName>
        <ecNumber evidence="6">4.1.2.21</ecNumber>
    </submittedName>
</protein>
<dbReference type="Pfam" id="PF01081">
    <property type="entry name" value="Aldolase"/>
    <property type="match status" value="1"/>
</dbReference>
<reference evidence="6 7" key="1">
    <citation type="submission" date="2015-09" db="EMBL/GenBank/DDBJ databases">
        <authorList>
            <consortium name="Pathogen Informatics"/>
        </authorList>
    </citation>
    <scope>NUCLEOTIDE SEQUENCE [LARGE SCALE GENOMIC DNA]</scope>
    <source>
        <strain evidence="6 7">2789STDY5834908</strain>
    </source>
</reference>
<dbReference type="GO" id="GO:0008674">
    <property type="term" value="F:2-dehydro-3-deoxy-6-phosphogalactonate aldolase activity"/>
    <property type="evidence" value="ECO:0007669"/>
    <property type="project" value="UniProtKB-EC"/>
</dbReference>
<comment type="subunit">
    <text evidence="3">Homotrimer.</text>
</comment>
<name>A0A174TIX1_ANAHA</name>
<dbReference type="PANTHER" id="PTHR30246:SF1">
    <property type="entry name" value="2-DEHYDRO-3-DEOXY-6-PHOSPHOGALACTONATE ALDOLASE-RELATED"/>
    <property type="match status" value="1"/>
</dbReference>
<dbReference type="RefSeq" id="WP_055161918.1">
    <property type="nucleotide sequence ID" value="NZ_CZAU01000040.1"/>
</dbReference>
<evidence type="ECO:0000256" key="1">
    <source>
        <dbReference type="ARBA" id="ARBA00004761"/>
    </source>
</evidence>
<dbReference type="Gene3D" id="3.20.20.70">
    <property type="entry name" value="Aldolase class I"/>
    <property type="match status" value="1"/>
</dbReference>
<evidence type="ECO:0000256" key="3">
    <source>
        <dbReference type="ARBA" id="ARBA00011233"/>
    </source>
</evidence>
<evidence type="ECO:0000313" key="7">
    <source>
        <dbReference type="Proteomes" id="UP000095564"/>
    </source>
</evidence>
<dbReference type="PANTHER" id="PTHR30246">
    <property type="entry name" value="2-KETO-3-DEOXY-6-PHOSPHOGLUCONATE ALDOLASE"/>
    <property type="match status" value="1"/>
</dbReference>
<dbReference type="Proteomes" id="UP000095564">
    <property type="component" value="Unassembled WGS sequence"/>
</dbReference>
<dbReference type="AlphaFoldDB" id="A0A174TIX1"/>
<accession>A0A174TIX1</accession>
<dbReference type="EMBL" id="CZAU01000040">
    <property type="protein sequence ID" value="CUQ08451.1"/>
    <property type="molecule type" value="Genomic_DNA"/>
</dbReference>